<dbReference type="GO" id="GO:0006526">
    <property type="term" value="P:L-arginine biosynthetic process"/>
    <property type="evidence" value="ECO:0007669"/>
    <property type="project" value="UniProtKB-UniRule"/>
</dbReference>
<dbReference type="Proteomes" id="UP000225379">
    <property type="component" value="Unassembled WGS sequence"/>
</dbReference>
<feature type="active site" evidence="7 8">
    <location>
        <position position="162"/>
    </location>
</feature>
<dbReference type="NCBIfam" id="TIGR01850">
    <property type="entry name" value="argC"/>
    <property type="match status" value="1"/>
</dbReference>
<organism evidence="10 11">
    <name type="scientific">Azospirillum palustre</name>
    <dbReference type="NCBI Taxonomy" id="2044885"/>
    <lineage>
        <taxon>Bacteria</taxon>
        <taxon>Pseudomonadati</taxon>
        <taxon>Pseudomonadota</taxon>
        <taxon>Alphaproteobacteria</taxon>
        <taxon>Rhodospirillales</taxon>
        <taxon>Azospirillaceae</taxon>
        <taxon>Azospirillum</taxon>
    </lineage>
</organism>
<accession>A0A2B8BF55</accession>
<dbReference type="InterPro" id="IPR036291">
    <property type="entry name" value="NAD(P)-bd_dom_sf"/>
</dbReference>
<evidence type="ECO:0000313" key="11">
    <source>
        <dbReference type="Proteomes" id="UP000225379"/>
    </source>
</evidence>
<comment type="subcellular location">
    <subcellularLocation>
        <location evidence="7">Cytoplasm</location>
    </subcellularLocation>
</comment>
<dbReference type="InterPro" id="IPR050085">
    <property type="entry name" value="AGPR"/>
</dbReference>
<dbReference type="GO" id="GO:0051287">
    <property type="term" value="F:NAD binding"/>
    <property type="evidence" value="ECO:0007669"/>
    <property type="project" value="InterPro"/>
</dbReference>
<feature type="domain" description="Semialdehyde dehydrogenase NAD-binding" evidence="9">
    <location>
        <begin position="17"/>
        <end position="154"/>
    </location>
</feature>
<dbReference type="RefSeq" id="WP_098737138.1">
    <property type="nucleotide sequence ID" value="NZ_PDKW01000041.1"/>
</dbReference>
<dbReference type="SUPFAM" id="SSF51735">
    <property type="entry name" value="NAD(P)-binding Rossmann-fold domains"/>
    <property type="match status" value="1"/>
</dbReference>
<evidence type="ECO:0000256" key="7">
    <source>
        <dbReference type="HAMAP-Rule" id="MF_00150"/>
    </source>
</evidence>
<dbReference type="CDD" id="cd17895">
    <property type="entry name" value="AGPR_1_N"/>
    <property type="match status" value="1"/>
</dbReference>
<sequence>MASISIPGSTPGGSKIRVGILGASGYTGAELVRMLLRHPNVEIAALTAERQAGKPMAEVFPHLGGYGLPDLVKIEELKWGNLDFIFCALPHGTTQEVVAGLPSGLKVVDLSADFRLTDPAEYATWYGHEHRAVDLQKEVAYGLTEFNRQGVRKARVVANPGCYPTCSLLPLLPLLLENQIEPGGIVIDAKSGVSGAGRDAKQANLFTEVSEGFNAYGVGHHRHMPEIEQELRLAAGRPVTVSFTPHLVPMNRGMMSTIYVRMADGVTADDLRATLAARYADEPFVGVTPAGVVPATRHVRASNHNLIGVVADRAPRSAIIVSVIDNLVKGASGQAIQNMNVMMGLGETTGIDQAPLFP</sequence>
<evidence type="ECO:0000256" key="3">
    <source>
        <dbReference type="ARBA" id="ARBA00022605"/>
    </source>
</evidence>
<evidence type="ECO:0000256" key="1">
    <source>
        <dbReference type="ARBA" id="ARBA00004862"/>
    </source>
</evidence>
<reference evidence="11" key="1">
    <citation type="submission" date="2017-10" db="EMBL/GenBank/DDBJ databases">
        <authorList>
            <person name="Kravchenko I.K."/>
            <person name="Grouzdev D.S."/>
        </authorList>
    </citation>
    <scope>NUCLEOTIDE SEQUENCE [LARGE SCALE GENOMIC DNA]</scope>
    <source>
        <strain evidence="11">B2</strain>
    </source>
</reference>
<keyword evidence="4 7" id="KW-0521">NADP</keyword>
<dbReference type="Pfam" id="PF01118">
    <property type="entry name" value="Semialdhyde_dh"/>
    <property type="match status" value="1"/>
</dbReference>
<dbReference type="GO" id="GO:0005737">
    <property type="term" value="C:cytoplasm"/>
    <property type="evidence" value="ECO:0007669"/>
    <property type="project" value="UniProtKB-SubCell"/>
</dbReference>
<dbReference type="PANTHER" id="PTHR32338:SF10">
    <property type="entry name" value="N-ACETYL-GAMMA-GLUTAMYL-PHOSPHATE REDUCTASE, CHLOROPLASTIC-RELATED"/>
    <property type="match status" value="1"/>
</dbReference>
<dbReference type="PROSITE" id="PS01224">
    <property type="entry name" value="ARGC"/>
    <property type="match status" value="1"/>
</dbReference>
<dbReference type="SMART" id="SM00859">
    <property type="entry name" value="Semialdhyde_dh"/>
    <property type="match status" value="1"/>
</dbReference>
<keyword evidence="5 7" id="KW-0560">Oxidoreductase</keyword>
<protein>
    <recommendedName>
        <fullName evidence="7">N-acetyl-gamma-glutamyl-phosphate reductase</fullName>
        <shortName evidence="7">AGPR</shortName>
        <ecNumber evidence="7">1.2.1.38</ecNumber>
    </recommendedName>
    <alternativeName>
        <fullName evidence="7">N-acetyl-glutamate semialdehyde dehydrogenase</fullName>
        <shortName evidence="7">NAGSA dehydrogenase</shortName>
    </alternativeName>
</protein>
<dbReference type="InterPro" id="IPR058924">
    <property type="entry name" value="AGPR_dimerisation_dom"/>
</dbReference>
<keyword evidence="3 7" id="KW-0028">Amino-acid biosynthesis</keyword>
<dbReference type="SUPFAM" id="SSF55347">
    <property type="entry name" value="Glyceraldehyde-3-phosphate dehydrogenase-like, C-terminal domain"/>
    <property type="match status" value="1"/>
</dbReference>
<evidence type="ECO:0000256" key="5">
    <source>
        <dbReference type="ARBA" id="ARBA00023002"/>
    </source>
</evidence>
<evidence type="ECO:0000256" key="2">
    <source>
        <dbReference type="ARBA" id="ARBA00022571"/>
    </source>
</evidence>
<dbReference type="GO" id="GO:0003942">
    <property type="term" value="F:N-acetyl-gamma-glutamyl-phosphate reductase activity"/>
    <property type="evidence" value="ECO:0007669"/>
    <property type="project" value="UniProtKB-UniRule"/>
</dbReference>
<gene>
    <name evidence="7" type="primary">argC</name>
    <name evidence="10" type="ORF">CRT60_14510</name>
</gene>
<dbReference type="EC" id="1.2.1.38" evidence="7"/>
<evidence type="ECO:0000313" key="10">
    <source>
        <dbReference type="EMBL" id="PGH56173.1"/>
    </source>
</evidence>
<name>A0A2B8BF55_9PROT</name>
<dbReference type="UniPathway" id="UPA00068">
    <property type="reaction ID" value="UER00108"/>
</dbReference>
<dbReference type="OrthoDB" id="9801289at2"/>
<dbReference type="InterPro" id="IPR000706">
    <property type="entry name" value="AGPR_type-1"/>
</dbReference>
<dbReference type="HAMAP" id="MF_00150">
    <property type="entry name" value="ArgC_type1"/>
    <property type="match status" value="1"/>
</dbReference>
<dbReference type="FunFam" id="3.30.360.10:FF:000014">
    <property type="entry name" value="N-acetyl-gamma-glutamyl-phosphate reductase"/>
    <property type="match status" value="1"/>
</dbReference>
<dbReference type="PANTHER" id="PTHR32338">
    <property type="entry name" value="N-ACETYL-GAMMA-GLUTAMYL-PHOSPHATE REDUCTASE, CHLOROPLASTIC-RELATED-RELATED"/>
    <property type="match status" value="1"/>
</dbReference>
<keyword evidence="7" id="KW-0963">Cytoplasm</keyword>
<comment type="pathway">
    <text evidence="1 7">Amino-acid biosynthesis; L-arginine biosynthesis; N(2)-acetyl-L-ornithine from L-glutamate: step 3/4.</text>
</comment>
<dbReference type="InterPro" id="IPR000534">
    <property type="entry name" value="Semialdehyde_DH_NAD-bd"/>
</dbReference>
<evidence type="ECO:0000256" key="6">
    <source>
        <dbReference type="ARBA" id="ARBA00050557"/>
    </source>
</evidence>
<dbReference type="Gene3D" id="3.40.50.720">
    <property type="entry name" value="NAD(P)-binding Rossmann-like Domain"/>
    <property type="match status" value="1"/>
</dbReference>
<dbReference type="Gene3D" id="3.30.360.10">
    <property type="entry name" value="Dihydrodipicolinate Reductase, domain 2"/>
    <property type="match status" value="1"/>
</dbReference>
<dbReference type="CDD" id="cd23934">
    <property type="entry name" value="AGPR_1_C"/>
    <property type="match status" value="1"/>
</dbReference>
<evidence type="ECO:0000256" key="4">
    <source>
        <dbReference type="ARBA" id="ARBA00022857"/>
    </source>
</evidence>
<dbReference type="Pfam" id="PF22698">
    <property type="entry name" value="Semialdhyde_dhC_1"/>
    <property type="match status" value="1"/>
</dbReference>
<evidence type="ECO:0000256" key="8">
    <source>
        <dbReference type="PROSITE-ProRule" id="PRU10010"/>
    </source>
</evidence>
<comment type="function">
    <text evidence="7">Catalyzes the NADPH-dependent reduction of N-acetyl-5-glutamyl phosphate to yield N-acetyl-L-glutamate 5-semialdehyde.</text>
</comment>
<dbReference type="GO" id="GO:0070401">
    <property type="term" value="F:NADP+ binding"/>
    <property type="evidence" value="ECO:0007669"/>
    <property type="project" value="InterPro"/>
</dbReference>
<comment type="similarity">
    <text evidence="7">Belongs to the NAGSA dehydrogenase family. Type 1 subfamily.</text>
</comment>
<dbReference type="InterPro" id="IPR023013">
    <property type="entry name" value="AGPR_AS"/>
</dbReference>
<dbReference type="EMBL" id="PDKW01000041">
    <property type="protein sequence ID" value="PGH56173.1"/>
    <property type="molecule type" value="Genomic_DNA"/>
</dbReference>
<comment type="catalytic activity">
    <reaction evidence="6 7">
        <text>N-acetyl-L-glutamate 5-semialdehyde + phosphate + NADP(+) = N-acetyl-L-glutamyl 5-phosphate + NADPH + H(+)</text>
        <dbReference type="Rhea" id="RHEA:21588"/>
        <dbReference type="ChEBI" id="CHEBI:15378"/>
        <dbReference type="ChEBI" id="CHEBI:29123"/>
        <dbReference type="ChEBI" id="CHEBI:43474"/>
        <dbReference type="ChEBI" id="CHEBI:57783"/>
        <dbReference type="ChEBI" id="CHEBI:57936"/>
        <dbReference type="ChEBI" id="CHEBI:58349"/>
        <dbReference type="EC" id="1.2.1.38"/>
    </reaction>
</comment>
<proteinExistence type="inferred from homology"/>
<keyword evidence="11" id="KW-1185">Reference proteome</keyword>
<dbReference type="AlphaFoldDB" id="A0A2B8BF55"/>
<evidence type="ECO:0000259" key="9">
    <source>
        <dbReference type="SMART" id="SM00859"/>
    </source>
</evidence>
<keyword evidence="2 7" id="KW-0055">Arginine biosynthesis</keyword>
<comment type="caution">
    <text evidence="10">The sequence shown here is derived from an EMBL/GenBank/DDBJ whole genome shotgun (WGS) entry which is preliminary data.</text>
</comment>